<dbReference type="Gene3D" id="1.10.1040.10">
    <property type="entry name" value="N-(1-d-carboxylethyl)-l-norvaline Dehydrogenase, domain 2"/>
    <property type="match status" value="1"/>
</dbReference>
<dbReference type="NCBIfam" id="NF005471">
    <property type="entry name" value="PRK07066.1"/>
    <property type="match status" value="1"/>
</dbReference>
<dbReference type="RefSeq" id="WP_061134881.1">
    <property type="nucleotide sequence ID" value="NZ_FCNX02000006.1"/>
</dbReference>
<dbReference type="OrthoDB" id="9803287at2"/>
<dbReference type="Pfam" id="PF02737">
    <property type="entry name" value="3HCDH_N"/>
    <property type="match status" value="1"/>
</dbReference>
<evidence type="ECO:0000256" key="5">
    <source>
        <dbReference type="ARBA" id="ARBA00023002"/>
    </source>
</evidence>
<evidence type="ECO:0000256" key="6">
    <source>
        <dbReference type="ARBA" id="ARBA00023027"/>
    </source>
</evidence>
<dbReference type="SUPFAM" id="SSF51735">
    <property type="entry name" value="NAD(P)-binding Rossmann-fold domains"/>
    <property type="match status" value="1"/>
</dbReference>
<proteinExistence type="inferred from homology"/>
<comment type="similarity">
    <text evidence="7">Belongs to the 3-hydroxyacyl-CoA dehydrogenase family. L-carnitine dehydrogenase subfamily.</text>
</comment>
<dbReference type="Gene3D" id="3.40.50.720">
    <property type="entry name" value="NAD(P)-binding Rossmann-like Domain"/>
    <property type="match status" value="1"/>
</dbReference>
<dbReference type="SUPFAM" id="SSF48179">
    <property type="entry name" value="6-phosphogluconate dehydrogenase C-terminal domain-like"/>
    <property type="match status" value="1"/>
</dbReference>
<dbReference type="PANTHER" id="PTHR48075:SF5">
    <property type="entry name" value="3-HYDROXYBUTYRYL-COA DEHYDROGENASE"/>
    <property type="match status" value="1"/>
</dbReference>
<dbReference type="InterPro" id="IPR013328">
    <property type="entry name" value="6PGD_dom2"/>
</dbReference>
<dbReference type="GO" id="GO:0070403">
    <property type="term" value="F:NAD+ binding"/>
    <property type="evidence" value="ECO:0007669"/>
    <property type="project" value="InterPro"/>
</dbReference>
<feature type="binding site" evidence="7">
    <location>
        <begin position="10"/>
        <end position="15"/>
    </location>
    <ligand>
        <name>NAD(+)</name>
        <dbReference type="ChEBI" id="CHEBI:57540"/>
    </ligand>
</feature>
<comment type="pathway">
    <text evidence="2 7">Amine and polyamine metabolism; carnitine metabolism.</text>
</comment>
<dbReference type="GO" id="GO:0005737">
    <property type="term" value="C:cytoplasm"/>
    <property type="evidence" value="ECO:0007669"/>
    <property type="project" value="UniProtKB-SubCell"/>
</dbReference>
<dbReference type="HAMAP" id="MF_02129">
    <property type="entry name" value="L_carnitine_dehydrog"/>
    <property type="match status" value="1"/>
</dbReference>
<dbReference type="EMBL" id="FCNX02000006">
    <property type="protein sequence ID" value="SAK67858.1"/>
    <property type="molecule type" value="Genomic_DNA"/>
</dbReference>
<keyword evidence="11" id="KW-1185">Reference proteome</keyword>
<sequence>MQVKQFAALGAGVIGSGWVARALGAGLDVTAWDPAPGAEAQLRANVANAWPALERAGLAQGASQQRLRFVETVEECVADADFIQESAPEREELKLALHERVSRAAKPDAIIASSTSGLLPTDFYARAVNPRRCVVGHPFNPVYLLPLVEVLGGEATSGEAIDAAMSFYASIGMRPLRVRKEVPGFIADRLLEALWREALHLVNDGVATTGEIDDAIRYGAGIRWSFMGTFLTYTLAGGEAGMRHFMQQFGPALELPWTKLVAPTLTDELIDRVVDGTSKQTHGRGIKELERYRDDCIASVIEAIAQAKARHGIED</sequence>
<reference evidence="10" key="1">
    <citation type="submission" date="2016-01" db="EMBL/GenBank/DDBJ databases">
        <authorList>
            <person name="Peeters C."/>
        </authorList>
    </citation>
    <scope>NUCLEOTIDE SEQUENCE</scope>
    <source>
        <strain evidence="10">LMG 29320</strain>
    </source>
</reference>
<dbReference type="GO" id="GO:0047728">
    <property type="term" value="F:carnitine 3-dehydrogenase activity"/>
    <property type="evidence" value="ECO:0007669"/>
    <property type="project" value="UniProtKB-UniRule"/>
</dbReference>
<evidence type="ECO:0000256" key="3">
    <source>
        <dbReference type="ARBA" id="ARBA00011738"/>
    </source>
</evidence>
<dbReference type="AlphaFoldDB" id="A0A158BCR3"/>
<dbReference type="InterPro" id="IPR036291">
    <property type="entry name" value="NAD(P)-bd_dom_sf"/>
</dbReference>
<comment type="catalytic activity">
    <reaction evidence="7">
        <text>carnitine + NAD(+) = 3-dehydrocarnitine + NADH + H(+)</text>
        <dbReference type="Rhea" id="RHEA:19265"/>
        <dbReference type="ChEBI" id="CHEBI:15378"/>
        <dbReference type="ChEBI" id="CHEBI:17126"/>
        <dbReference type="ChEBI" id="CHEBI:57540"/>
        <dbReference type="ChEBI" id="CHEBI:57885"/>
        <dbReference type="ChEBI" id="CHEBI:57945"/>
        <dbReference type="EC" id="1.1.1.108"/>
    </reaction>
</comment>
<dbReference type="EC" id="1.1.1.108" evidence="7"/>
<gene>
    <name evidence="10" type="ORF">AWB77_02660</name>
</gene>
<evidence type="ECO:0000259" key="9">
    <source>
        <dbReference type="Pfam" id="PF02737"/>
    </source>
</evidence>
<dbReference type="GO" id="GO:0009437">
    <property type="term" value="P:carnitine metabolic process"/>
    <property type="evidence" value="ECO:0007669"/>
    <property type="project" value="UniProtKB-UniRule"/>
</dbReference>
<comment type="function">
    <text evidence="7">Catalyzes the NAD(+)-dependent oxidation of L-carnitine to 3-dehydrocarnitine.</text>
</comment>
<comment type="caution">
    <text evidence="10">The sequence shown here is derived from an EMBL/GenBank/DDBJ whole genome shotgun (WGS) entry which is preliminary data.</text>
</comment>
<evidence type="ECO:0000259" key="8">
    <source>
        <dbReference type="Pfam" id="PF00725"/>
    </source>
</evidence>
<accession>A0A158BCR3</accession>
<dbReference type="InterPro" id="IPR006176">
    <property type="entry name" value="3-OHacyl-CoA_DH_NAD-bd"/>
</dbReference>
<evidence type="ECO:0000313" key="11">
    <source>
        <dbReference type="Proteomes" id="UP000054903"/>
    </source>
</evidence>
<dbReference type="STRING" id="1777138.AWB77_02660"/>
<dbReference type="Pfam" id="PF00725">
    <property type="entry name" value="3HCDH"/>
    <property type="match status" value="1"/>
</dbReference>
<comment type="subcellular location">
    <subcellularLocation>
        <location evidence="1 7">Cytoplasm</location>
    </subcellularLocation>
</comment>
<dbReference type="Proteomes" id="UP000054903">
    <property type="component" value="Unassembled WGS sequence"/>
</dbReference>
<dbReference type="GO" id="GO:0006631">
    <property type="term" value="P:fatty acid metabolic process"/>
    <property type="evidence" value="ECO:0007669"/>
    <property type="project" value="InterPro"/>
</dbReference>
<organism evidence="10 11">
    <name type="scientific">Caballeronia fortuita</name>
    <dbReference type="NCBI Taxonomy" id="1777138"/>
    <lineage>
        <taxon>Bacteria</taxon>
        <taxon>Pseudomonadati</taxon>
        <taxon>Pseudomonadota</taxon>
        <taxon>Betaproteobacteria</taxon>
        <taxon>Burkholderiales</taxon>
        <taxon>Burkholderiaceae</taxon>
        <taxon>Caballeronia</taxon>
    </lineage>
</organism>
<evidence type="ECO:0000256" key="1">
    <source>
        <dbReference type="ARBA" id="ARBA00004496"/>
    </source>
</evidence>
<dbReference type="InterPro" id="IPR006108">
    <property type="entry name" value="3HC_DH_C"/>
</dbReference>
<evidence type="ECO:0000256" key="2">
    <source>
        <dbReference type="ARBA" id="ARBA00004855"/>
    </source>
</evidence>
<feature type="domain" description="3-hydroxyacyl-CoA dehydrogenase C-terminal" evidence="8">
    <location>
        <begin position="184"/>
        <end position="252"/>
    </location>
</feature>
<evidence type="ECO:0000313" key="10">
    <source>
        <dbReference type="EMBL" id="SAK67858.1"/>
    </source>
</evidence>
<feature type="domain" description="3-hydroxyacyl-CoA dehydrogenase NAD binding" evidence="9">
    <location>
        <begin position="7"/>
        <end position="181"/>
    </location>
</feature>
<dbReference type="InterPro" id="IPR026578">
    <property type="entry name" value="L-carnitine_dehydrogenase"/>
</dbReference>
<comment type="subunit">
    <text evidence="3 7">Homodimer.</text>
</comment>
<name>A0A158BCR3_9BURK</name>
<keyword evidence="6 7" id="KW-0520">NAD</keyword>
<keyword evidence="5 7" id="KW-0560">Oxidoreductase</keyword>
<keyword evidence="4 7" id="KW-0963">Cytoplasm</keyword>
<dbReference type="PANTHER" id="PTHR48075">
    <property type="entry name" value="3-HYDROXYACYL-COA DEHYDROGENASE FAMILY PROTEIN"/>
    <property type="match status" value="1"/>
</dbReference>
<protein>
    <recommendedName>
        <fullName evidence="7">L-carnitine dehydrogenase</fullName>
        <shortName evidence="7">CDH</shortName>
        <shortName evidence="7">L-CDH</shortName>
        <ecNumber evidence="7">1.1.1.108</ecNumber>
    </recommendedName>
</protein>
<evidence type="ECO:0000256" key="4">
    <source>
        <dbReference type="ARBA" id="ARBA00022490"/>
    </source>
</evidence>
<dbReference type="UniPathway" id="UPA00117"/>
<evidence type="ECO:0000256" key="7">
    <source>
        <dbReference type="HAMAP-Rule" id="MF_02129"/>
    </source>
</evidence>
<dbReference type="InterPro" id="IPR008927">
    <property type="entry name" value="6-PGluconate_DH-like_C_sf"/>
</dbReference>